<keyword evidence="10" id="KW-1185">Reference proteome</keyword>
<dbReference type="RefSeq" id="WP_264282394.1">
    <property type="nucleotide sequence ID" value="NZ_CP107006.1"/>
</dbReference>
<evidence type="ECO:0000256" key="1">
    <source>
        <dbReference type="ARBA" id="ARBA00004651"/>
    </source>
</evidence>
<organism evidence="9 10">
    <name type="scientific">Chitinophaga horti</name>
    <dbReference type="NCBI Taxonomy" id="2920382"/>
    <lineage>
        <taxon>Bacteria</taxon>
        <taxon>Pseudomonadati</taxon>
        <taxon>Bacteroidota</taxon>
        <taxon>Chitinophagia</taxon>
        <taxon>Chitinophagales</taxon>
        <taxon>Chitinophagaceae</taxon>
        <taxon>Chitinophaga</taxon>
    </lineage>
</organism>
<evidence type="ECO:0000256" key="5">
    <source>
        <dbReference type="ARBA" id="ARBA00023136"/>
    </source>
</evidence>
<feature type="transmembrane region" description="Helical" evidence="6">
    <location>
        <begin position="764"/>
        <end position="787"/>
    </location>
</feature>
<feature type="transmembrane region" description="Helical" evidence="6">
    <location>
        <begin position="21"/>
        <end position="43"/>
    </location>
</feature>
<feature type="transmembrane region" description="Helical" evidence="6">
    <location>
        <begin position="346"/>
        <end position="367"/>
    </location>
</feature>
<feature type="domain" description="ABC3 transporter permease C-terminal" evidence="7">
    <location>
        <begin position="681"/>
        <end position="790"/>
    </location>
</feature>
<feature type="transmembrane region" description="Helical" evidence="6">
    <location>
        <begin position="730"/>
        <end position="749"/>
    </location>
</feature>
<keyword evidence="4 6" id="KW-1133">Transmembrane helix</keyword>
<feature type="transmembrane region" description="Helical" evidence="6">
    <location>
        <begin position="678"/>
        <end position="702"/>
    </location>
</feature>
<keyword evidence="5 6" id="KW-0472">Membrane</keyword>
<evidence type="ECO:0000256" key="6">
    <source>
        <dbReference type="SAM" id="Phobius"/>
    </source>
</evidence>
<evidence type="ECO:0000259" key="8">
    <source>
        <dbReference type="Pfam" id="PF12704"/>
    </source>
</evidence>
<evidence type="ECO:0000313" key="10">
    <source>
        <dbReference type="Proteomes" id="UP001162741"/>
    </source>
</evidence>
<feature type="transmembrane region" description="Helical" evidence="6">
    <location>
        <begin position="387"/>
        <end position="414"/>
    </location>
</feature>
<dbReference type="InterPro" id="IPR025857">
    <property type="entry name" value="MacB_PCD"/>
</dbReference>
<proteinExistence type="predicted"/>
<dbReference type="Proteomes" id="UP001162741">
    <property type="component" value="Chromosome"/>
</dbReference>
<dbReference type="Pfam" id="PF02687">
    <property type="entry name" value="FtsX"/>
    <property type="match status" value="2"/>
</dbReference>
<comment type="subcellular location">
    <subcellularLocation>
        <location evidence="1">Cell membrane</location>
        <topology evidence="1">Multi-pass membrane protein</topology>
    </subcellularLocation>
</comment>
<dbReference type="EMBL" id="CP107006">
    <property type="protein sequence ID" value="UYQ94518.1"/>
    <property type="molecule type" value="Genomic_DNA"/>
</dbReference>
<feature type="transmembrane region" description="Helical" evidence="6">
    <location>
        <begin position="434"/>
        <end position="453"/>
    </location>
</feature>
<accession>A0ABY6J4C1</accession>
<dbReference type="InterPro" id="IPR003838">
    <property type="entry name" value="ABC3_permease_C"/>
</dbReference>
<protein>
    <submittedName>
        <fullName evidence="9">ABC transporter permease</fullName>
    </submittedName>
</protein>
<evidence type="ECO:0000256" key="3">
    <source>
        <dbReference type="ARBA" id="ARBA00022692"/>
    </source>
</evidence>
<gene>
    <name evidence="9" type="ORF">MKQ68_05365</name>
</gene>
<feature type="domain" description="MacB-like periplasmic core" evidence="8">
    <location>
        <begin position="20"/>
        <end position="244"/>
    </location>
</feature>
<dbReference type="PANTHER" id="PTHR30572:SF18">
    <property type="entry name" value="ABC-TYPE MACROLIDE FAMILY EXPORT SYSTEM PERMEASE COMPONENT 2"/>
    <property type="match status" value="1"/>
</dbReference>
<dbReference type="InterPro" id="IPR050250">
    <property type="entry name" value="Macrolide_Exporter_MacB"/>
</dbReference>
<reference evidence="9" key="1">
    <citation type="submission" date="2022-10" db="EMBL/GenBank/DDBJ databases">
        <title>Chitinophaga sp. nov., isolated from soil.</title>
        <authorList>
            <person name="Jeon C.O."/>
        </authorList>
    </citation>
    <scope>NUCLEOTIDE SEQUENCE</scope>
    <source>
        <strain evidence="9">R8</strain>
    </source>
</reference>
<feature type="transmembrane region" description="Helical" evidence="6">
    <location>
        <begin position="290"/>
        <end position="312"/>
    </location>
</feature>
<keyword evidence="3 6" id="KW-0812">Transmembrane</keyword>
<feature type="domain" description="ABC3 transporter permease C-terminal" evidence="7">
    <location>
        <begin position="296"/>
        <end position="409"/>
    </location>
</feature>
<sequence length="801" mass="88977">MIKSYFLSSFRFLRKNKLFTGINVFGLAIGTLCCLYILCYVTGHLRYDRHHAEADGIYRVTTSIKLPSSSRDMATASPPIAAAMKQDFGEVKQYTRVIPTLGVNQHLLRYQGNTYYEPQALLTDSTFFDVFSYHFVYGNPKTVFKEPYTMVLRKDVAEKLFGDKDPVGQLVELDNAWEKRPLKVTGVFDESLGASHLEAGMFICINGYSEDIGNNKTWSGNNYTHTYVKLHPQANAAALERKLPAFLERHGGEEMKRGGVSKVLHLQPLTEIHTTAGLAADTGKPVSRTFLYILVLIAVLIQVIACINFMNLSTARAAKRAREVGVRKVIGAGKFSLIAQFLGESFLLSLISVLIAIPLLIALLPYLNQLTQASINIHFLHDYTVWIALAGIVLVTGLAAGSYPAFYLSAFQAVKVLKGNFSNHISAAGVRRSLVVFQFVVSIIMITGIIVIYSQLQYISSKDLGFNKSQQLLFRFPTNEAKDQSEAFAQAVRELPEVKAQSRMTAIPGQFEYNNWGVYLSGGDVAHSIHQLNITADEHFISTFGIKLLSGANFHPGDSGKALINATLARQLGLNIADAPGTRLFTSIGETLEIAGVIQDFNLQSLRENVKPFMLLYARNPQRTGTLMVNVHSTDYPRLLGKMEGLWQQHMKGYPFVYAFMDEQLQRLYQSEETLSRIINAFALIAIFISCLGLFGLAAFNAEQRAKEISIRKVMGASVSGIIQLLSKDFLKLVLASFCLAAPVAWWAMDRWLNQFAYRVDISWWMFATAGLLALIITLATVSLQAMKAAVNSPLKSLRSE</sequence>
<name>A0ABY6J4C1_9BACT</name>
<keyword evidence="2" id="KW-1003">Cell membrane</keyword>
<evidence type="ECO:0000256" key="4">
    <source>
        <dbReference type="ARBA" id="ARBA00022989"/>
    </source>
</evidence>
<dbReference type="PANTHER" id="PTHR30572">
    <property type="entry name" value="MEMBRANE COMPONENT OF TRANSPORTER-RELATED"/>
    <property type="match status" value="1"/>
</dbReference>
<dbReference type="Pfam" id="PF12704">
    <property type="entry name" value="MacB_PCD"/>
    <property type="match status" value="1"/>
</dbReference>
<evidence type="ECO:0000313" key="9">
    <source>
        <dbReference type="EMBL" id="UYQ94518.1"/>
    </source>
</evidence>
<evidence type="ECO:0000259" key="7">
    <source>
        <dbReference type="Pfam" id="PF02687"/>
    </source>
</evidence>
<evidence type="ECO:0000256" key="2">
    <source>
        <dbReference type="ARBA" id="ARBA00022475"/>
    </source>
</evidence>